<dbReference type="PANTHER" id="PTHR23176:SF136">
    <property type="entry name" value="RHO GTPASE ACTIVATOR (RGD1)"/>
    <property type="match status" value="1"/>
</dbReference>
<feature type="compositionally biased region" description="Polar residues" evidence="3">
    <location>
        <begin position="694"/>
        <end position="707"/>
    </location>
</feature>
<dbReference type="FunFam" id="1.10.555.10:FF:000041">
    <property type="entry name" value="Rho GTPase activator (Rgd1)"/>
    <property type="match status" value="1"/>
</dbReference>
<dbReference type="InterPro" id="IPR000198">
    <property type="entry name" value="RhoGAP_dom"/>
</dbReference>
<feature type="compositionally biased region" description="Low complexity" evidence="3">
    <location>
        <begin position="758"/>
        <end position="790"/>
    </location>
</feature>
<dbReference type="InterPro" id="IPR032704">
    <property type="entry name" value="Cms1"/>
</dbReference>
<dbReference type="CDD" id="cd07652">
    <property type="entry name" value="F-BAR_Rgd1"/>
    <property type="match status" value="1"/>
</dbReference>
<feature type="domain" description="F-BAR" evidence="5">
    <location>
        <begin position="307"/>
        <end position="582"/>
    </location>
</feature>
<dbReference type="Pfam" id="PF00620">
    <property type="entry name" value="RhoGAP"/>
    <property type="match status" value="1"/>
</dbReference>
<dbReference type="GO" id="GO:0005096">
    <property type="term" value="F:GTPase activator activity"/>
    <property type="evidence" value="ECO:0007669"/>
    <property type="project" value="UniProtKB-KW"/>
</dbReference>
<dbReference type="InterPro" id="IPR027417">
    <property type="entry name" value="P-loop_NTPase"/>
</dbReference>
<reference evidence="7" key="1">
    <citation type="submission" date="2015-05" db="EMBL/GenBank/DDBJ databases">
        <authorList>
            <person name="Fogelqvist Johan"/>
        </authorList>
    </citation>
    <scope>NUCLEOTIDE SEQUENCE [LARGE SCALE GENOMIC DNA]</scope>
</reference>
<feature type="region of interest" description="Disordered" evidence="3">
    <location>
        <begin position="1"/>
        <end position="27"/>
    </location>
</feature>
<evidence type="ECO:0000313" key="6">
    <source>
        <dbReference type="EMBL" id="CRK35210.1"/>
    </source>
</evidence>
<feature type="domain" description="Rho-GAP" evidence="4">
    <location>
        <begin position="834"/>
        <end position="1026"/>
    </location>
</feature>
<name>A0A0G4MM78_VERLO</name>
<feature type="compositionally biased region" description="Polar residues" evidence="3">
    <location>
        <begin position="717"/>
        <end position="737"/>
    </location>
</feature>
<dbReference type="InterPro" id="IPR050729">
    <property type="entry name" value="Rho-GAP"/>
</dbReference>
<evidence type="ECO:0000256" key="2">
    <source>
        <dbReference type="PROSITE-ProRule" id="PRU01077"/>
    </source>
</evidence>
<dbReference type="SMART" id="SM00055">
    <property type="entry name" value="FCH"/>
    <property type="match status" value="1"/>
</dbReference>
<dbReference type="SUPFAM" id="SSF48350">
    <property type="entry name" value="GTPase activation domain, GAP"/>
    <property type="match status" value="1"/>
</dbReference>
<dbReference type="GO" id="GO:0007165">
    <property type="term" value="P:signal transduction"/>
    <property type="evidence" value="ECO:0007669"/>
    <property type="project" value="InterPro"/>
</dbReference>
<dbReference type="InterPro" id="IPR027267">
    <property type="entry name" value="AH/BAR_dom_sf"/>
</dbReference>
<keyword evidence="2" id="KW-0175">Coiled coil</keyword>
<proteinExistence type="predicted"/>
<dbReference type="PANTHER" id="PTHR23176">
    <property type="entry name" value="RHO/RAC/CDC GTPASE-ACTIVATING PROTEIN"/>
    <property type="match status" value="1"/>
</dbReference>
<dbReference type="InterPro" id="IPR031160">
    <property type="entry name" value="F_BAR_dom"/>
</dbReference>
<dbReference type="Gene3D" id="1.10.555.10">
    <property type="entry name" value="Rho GTPase activation protein"/>
    <property type="match status" value="1"/>
</dbReference>
<dbReference type="SMART" id="SM00324">
    <property type="entry name" value="RhoGAP"/>
    <property type="match status" value="1"/>
</dbReference>
<dbReference type="Pfam" id="PF14617">
    <property type="entry name" value="CMS1"/>
    <property type="match status" value="1"/>
</dbReference>
<feature type="region of interest" description="Disordered" evidence="3">
    <location>
        <begin position="457"/>
        <end position="481"/>
    </location>
</feature>
<dbReference type="Proteomes" id="UP000045706">
    <property type="component" value="Unassembled WGS sequence"/>
</dbReference>
<dbReference type="Pfam" id="PF00611">
    <property type="entry name" value="FCH"/>
    <property type="match status" value="1"/>
</dbReference>
<dbReference type="SUPFAM" id="SSF103657">
    <property type="entry name" value="BAR/IMD domain-like"/>
    <property type="match status" value="1"/>
</dbReference>
<dbReference type="GO" id="GO:0005938">
    <property type="term" value="C:cell cortex"/>
    <property type="evidence" value="ECO:0007669"/>
    <property type="project" value="UniProtKB-ARBA"/>
</dbReference>
<feature type="compositionally biased region" description="Polar residues" evidence="3">
    <location>
        <begin position="463"/>
        <end position="478"/>
    </location>
</feature>
<organism evidence="6 7">
    <name type="scientific">Verticillium longisporum</name>
    <name type="common">Verticillium dahliae var. longisporum</name>
    <dbReference type="NCBI Taxonomy" id="100787"/>
    <lineage>
        <taxon>Eukaryota</taxon>
        <taxon>Fungi</taxon>
        <taxon>Dikarya</taxon>
        <taxon>Ascomycota</taxon>
        <taxon>Pezizomycotina</taxon>
        <taxon>Sordariomycetes</taxon>
        <taxon>Hypocreomycetidae</taxon>
        <taxon>Glomerellales</taxon>
        <taxon>Plectosphaerellaceae</taxon>
        <taxon>Verticillium</taxon>
    </lineage>
</organism>
<dbReference type="InterPro" id="IPR001060">
    <property type="entry name" value="FCH_dom"/>
</dbReference>
<gene>
    <name evidence="6" type="ORF">BN1723_014963</name>
</gene>
<protein>
    <recommendedName>
        <fullName evidence="8">Rho-GAP domain-containing protein</fullName>
    </recommendedName>
</protein>
<dbReference type="Gene3D" id="3.40.50.300">
    <property type="entry name" value="P-loop containing nucleotide triphosphate hydrolases"/>
    <property type="match status" value="1"/>
</dbReference>
<evidence type="ECO:0000256" key="3">
    <source>
        <dbReference type="SAM" id="MobiDB-lite"/>
    </source>
</evidence>
<dbReference type="SUPFAM" id="SSF52540">
    <property type="entry name" value="P-loop containing nucleoside triphosphate hydrolases"/>
    <property type="match status" value="1"/>
</dbReference>
<dbReference type="PROSITE" id="PS50238">
    <property type="entry name" value="RHOGAP"/>
    <property type="match status" value="1"/>
</dbReference>
<dbReference type="InterPro" id="IPR008936">
    <property type="entry name" value="Rho_GTPase_activation_prot"/>
</dbReference>
<dbReference type="EMBL" id="CVQI01027668">
    <property type="protein sequence ID" value="CRK35210.1"/>
    <property type="molecule type" value="Genomic_DNA"/>
</dbReference>
<dbReference type="FunFam" id="1.20.1270.60:FF:000063">
    <property type="entry name" value="Rho GTPase activator"/>
    <property type="match status" value="1"/>
</dbReference>
<accession>A0A0G4MM78</accession>
<feature type="region of interest" description="Disordered" evidence="3">
    <location>
        <begin position="607"/>
        <end position="829"/>
    </location>
</feature>
<evidence type="ECO:0000313" key="7">
    <source>
        <dbReference type="Proteomes" id="UP000045706"/>
    </source>
</evidence>
<evidence type="ECO:0000259" key="5">
    <source>
        <dbReference type="PROSITE" id="PS51741"/>
    </source>
</evidence>
<evidence type="ECO:0000259" key="4">
    <source>
        <dbReference type="PROSITE" id="PS50238"/>
    </source>
</evidence>
<dbReference type="Gene3D" id="1.20.1270.60">
    <property type="entry name" value="Arfaptin homology (AH) domain/BAR domain"/>
    <property type="match status" value="1"/>
</dbReference>
<evidence type="ECO:0008006" key="8">
    <source>
        <dbReference type="Google" id="ProtNLM"/>
    </source>
</evidence>
<sequence length="1029" mass="111676">MAGTKRKAPAQSKKDAGGPPVAKKHKKFQVDDSLLDMDLGLNKSFSVMDSQLLADYLAQKISRFGSDLSSIEVSDLTVSANAIRDTTSWDEPRTAEKLPEFLEKFAEKPERLSSAPSAKGTPHTIIVAGAGLRAADLVRATRKFQTPESTVSKLFAKHMKVDEQTKFLQSQRTGIAVGTPARLMALVDNGALSLAKLDRIVVDASHIDQKKRGVMDMKETMLPLAQWLTRNEFKDRYVDEKKPLALLMADFQSPASGDFPQNQGRDRAGSLSVGNSAAPPQPSASHNGGQAPPENAGNGNGPLPPKPSTSQGKEAPAQIGVSTMLNQLKASIASAKEFALFLKKRSAIEETHASSLKKLSRMSHDTMHLPDHKQGTFAQAYTEMMYIHERMAENGMQFALSLHQMHDDLVELAAVAERSRKGWKVNGLAPEQRVAELETVLRKSKAKYDSLADEYDRARTGDTSRQSGKMFSLKSKSGPQHEEDLLRKVQGADQDYHGKVQHLQSEKHELVTRTRPEAIRALRDLVTETDSGVTLQMQKFASFNEKLLLSNGLSISPIKTGQESSGARSLREAVMAIDNDRDVNDYVAGQQNRLPPSSGEIKYERHPVLSPQQAPSSQQSQGPPPSQYGGPPAGQGHQQGPAPGRTSTFQQTGPPGAVPGGVSGASLGQGFPPGAGPPPPSSGQQQSGSAHGRSFSQGNMLSHGNDAQQQQQSFQQPSRNSALPASKFNSPTNSQGPPQLGALSFQNSPQQPPPQQSPPLQQQAQMSSSPHQQSSSQWQQPGQNPLQQHPPSGPASQGSGYGVPGPLQQPAPPQNRQSPPAQAGSMPTRPVFGLSLDRLYERDGLAVPMVVYQCIQAVDLFGLGVEGIYRQSGSLNHINKLKNMFDTDSSNPVLDFRNPENFFHDVNSVTGLLKQFLRDLSDPLLTMEQHAALIEAAKHEDDIVRRDSLHAIINSLPDPNYATLRALALHLHRVMDNSHVNRMNCHNLAVIFGPTLMGTDPSTAIADAGWQIKAIDTILQNTYQIFDED</sequence>
<feature type="compositionally biased region" description="Low complexity" evidence="3">
    <location>
        <begin position="610"/>
        <end position="644"/>
    </location>
</feature>
<keyword evidence="1" id="KW-0343">GTPase activation</keyword>
<dbReference type="PROSITE" id="PS51741">
    <property type="entry name" value="F_BAR"/>
    <property type="match status" value="1"/>
</dbReference>
<feature type="region of interest" description="Disordered" evidence="3">
    <location>
        <begin position="255"/>
        <end position="316"/>
    </location>
</feature>
<evidence type="ECO:0000256" key="1">
    <source>
        <dbReference type="ARBA" id="ARBA00022468"/>
    </source>
</evidence>
<dbReference type="AlphaFoldDB" id="A0A0G4MM78"/>